<organism evidence="3 4">
    <name type="scientific">Maribacter polysiphoniae</name>
    <dbReference type="NCBI Taxonomy" id="429344"/>
    <lineage>
        <taxon>Bacteria</taxon>
        <taxon>Pseudomonadati</taxon>
        <taxon>Bacteroidota</taxon>
        <taxon>Flavobacteriia</taxon>
        <taxon>Flavobacteriales</taxon>
        <taxon>Flavobacteriaceae</taxon>
        <taxon>Maribacter</taxon>
    </lineage>
</organism>
<feature type="domain" description="PIN" evidence="1">
    <location>
        <begin position="19"/>
        <end position="176"/>
    </location>
</feature>
<dbReference type="RefSeq" id="WP_109648239.1">
    <property type="nucleotide sequence ID" value="NZ_JACWLN010000002.1"/>
</dbReference>
<dbReference type="SUPFAM" id="SSF88723">
    <property type="entry name" value="PIN domain-like"/>
    <property type="match status" value="1"/>
</dbReference>
<protein>
    <submittedName>
        <fullName evidence="3">PIN domain-containing protein</fullName>
    </submittedName>
</protein>
<reference evidence="3 4" key="1">
    <citation type="submission" date="2018-05" db="EMBL/GenBank/DDBJ databases">
        <title>Genomic Encyclopedia of Archaeal and Bacterial Type Strains, Phase II (KMG-II): from individual species to whole genera.</title>
        <authorList>
            <person name="Goeker M."/>
        </authorList>
    </citation>
    <scope>NUCLEOTIDE SEQUENCE [LARGE SCALE GENOMIC DNA]</scope>
    <source>
        <strain evidence="3 4">DSM 23514</strain>
    </source>
</reference>
<evidence type="ECO:0000313" key="4">
    <source>
        <dbReference type="Proteomes" id="UP000245667"/>
    </source>
</evidence>
<dbReference type="InterPro" id="IPR029060">
    <property type="entry name" value="PIN-like_dom_sf"/>
</dbReference>
<dbReference type="Proteomes" id="UP000245667">
    <property type="component" value="Unassembled WGS sequence"/>
</dbReference>
<dbReference type="AlphaFoldDB" id="A0A316E581"/>
<accession>A0A316E581</accession>
<dbReference type="InterPro" id="IPR002716">
    <property type="entry name" value="PIN_dom"/>
</dbReference>
<evidence type="ECO:0000313" key="3">
    <source>
        <dbReference type="EMBL" id="PWK25265.1"/>
    </source>
</evidence>
<name>A0A316E581_9FLAO</name>
<dbReference type="Gene3D" id="3.40.50.1010">
    <property type="entry name" value="5'-nuclease"/>
    <property type="match status" value="1"/>
</dbReference>
<dbReference type="Proteomes" id="UP000651837">
    <property type="component" value="Unassembled WGS sequence"/>
</dbReference>
<sequence>MSYTYFKANSHQVKDQESYFLDANIWLKVLAPKNSPSFKDKAYLEFFEKIINNTKVRIVLPALVVSEVINRIIREVYYQKHISKIQKNQPGFSPDGFYYKNVYRSSSDYGVAYNLICDDLKSYHSSIDLINDEFGSSFKFKHVLSNPPISLDFNDYYYYNLCKRKGYFIVTDDKDFWVKDVKIVTMSPTLLDKHIATLIE</sequence>
<evidence type="ECO:0000313" key="5">
    <source>
        <dbReference type="Proteomes" id="UP000651837"/>
    </source>
</evidence>
<dbReference type="Pfam" id="PF01850">
    <property type="entry name" value="PIN"/>
    <property type="match status" value="1"/>
</dbReference>
<reference evidence="2 5" key="2">
    <citation type="submission" date="2020-07" db="EMBL/GenBank/DDBJ databases">
        <title>The draft genome sequence of Maribacter polysiphoniae KCTC 22021.</title>
        <authorList>
            <person name="Mu L."/>
        </authorList>
    </citation>
    <scope>NUCLEOTIDE SEQUENCE [LARGE SCALE GENOMIC DNA]</scope>
    <source>
        <strain evidence="2 5">KCTC 22021</strain>
    </source>
</reference>
<evidence type="ECO:0000259" key="1">
    <source>
        <dbReference type="Pfam" id="PF01850"/>
    </source>
</evidence>
<comment type="caution">
    <text evidence="3">The sequence shown here is derived from an EMBL/GenBank/DDBJ whole genome shotgun (WGS) entry which is preliminary data.</text>
</comment>
<dbReference type="EMBL" id="JACWLN010000002">
    <property type="protein sequence ID" value="MBD1259811.1"/>
    <property type="molecule type" value="Genomic_DNA"/>
</dbReference>
<dbReference type="EMBL" id="QGGQ01000001">
    <property type="protein sequence ID" value="PWK25265.1"/>
    <property type="molecule type" value="Genomic_DNA"/>
</dbReference>
<gene>
    <name evidence="2" type="ORF">HZY62_04370</name>
    <name evidence="3" type="ORF">LX92_00003</name>
</gene>
<keyword evidence="5" id="KW-1185">Reference proteome</keyword>
<dbReference type="OrthoDB" id="839053at2"/>
<proteinExistence type="predicted"/>
<evidence type="ECO:0000313" key="2">
    <source>
        <dbReference type="EMBL" id="MBD1259811.1"/>
    </source>
</evidence>